<protein>
    <submittedName>
        <fullName evidence="2">Uncharacterized protein</fullName>
    </submittedName>
</protein>
<keyword evidence="3" id="KW-1185">Reference proteome</keyword>
<sequence>MASTNTNAAAPSPLAMEDPQGKLTTGTPNDAQLKEEEAILLKKDMAKKAAGAVIVNTKPTHPDSAREALKDRPEDAI</sequence>
<dbReference type="RefSeq" id="XP_008086073.1">
    <property type="nucleotide sequence ID" value="XM_008087882.1"/>
</dbReference>
<dbReference type="EMBL" id="KE145370">
    <property type="protein sequence ID" value="EPE26883.1"/>
    <property type="molecule type" value="Genomic_DNA"/>
</dbReference>
<feature type="compositionally biased region" description="Basic and acidic residues" evidence="1">
    <location>
        <begin position="60"/>
        <end position="77"/>
    </location>
</feature>
<proteinExistence type="predicted"/>
<dbReference type="HOGENOM" id="CLU_2638265_0_0_1"/>
<gene>
    <name evidence="2" type="ORF">GLAREA_02797</name>
</gene>
<reference evidence="2 3" key="1">
    <citation type="journal article" date="2013" name="BMC Genomics">
        <title>Genomics-driven discovery of the pneumocandin biosynthetic gene cluster in the fungus Glarea lozoyensis.</title>
        <authorList>
            <person name="Chen L."/>
            <person name="Yue Q."/>
            <person name="Zhang X."/>
            <person name="Xiang M."/>
            <person name="Wang C."/>
            <person name="Li S."/>
            <person name="Che Y."/>
            <person name="Ortiz-Lopez F.J."/>
            <person name="Bills G.F."/>
            <person name="Liu X."/>
            <person name="An Z."/>
        </authorList>
    </citation>
    <scope>NUCLEOTIDE SEQUENCE [LARGE SCALE GENOMIC DNA]</scope>
    <source>
        <strain evidence="3">ATCC 20868 / MF5171</strain>
    </source>
</reference>
<dbReference type="Proteomes" id="UP000016922">
    <property type="component" value="Unassembled WGS sequence"/>
</dbReference>
<dbReference type="AlphaFoldDB" id="S3DK17"/>
<feature type="region of interest" description="Disordered" evidence="1">
    <location>
        <begin position="53"/>
        <end position="77"/>
    </location>
</feature>
<organism evidence="2 3">
    <name type="scientific">Glarea lozoyensis (strain ATCC 20868 / MF5171)</name>
    <dbReference type="NCBI Taxonomy" id="1116229"/>
    <lineage>
        <taxon>Eukaryota</taxon>
        <taxon>Fungi</taxon>
        <taxon>Dikarya</taxon>
        <taxon>Ascomycota</taxon>
        <taxon>Pezizomycotina</taxon>
        <taxon>Leotiomycetes</taxon>
        <taxon>Helotiales</taxon>
        <taxon>Helotiaceae</taxon>
        <taxon>Glarea</taxon>
    </lineage>
</organism>
<dbReference type="GeneID" id="19461853"/>
<dbReference type="KEGG" id="glz:GLAREA_02797"/>
<evidence type="ECO:0000256" key="1">
    <source>
        <dbReference type="SAM" id="MobiDB-lite"/>
    </source>
</evidence>
<evidence type="ECO:0000313" key="3">
    <source>
        <dbReference type="Proteomes" id="UP000016922"/>
    </source>
</evidence>
<accession>S3DK17</accession>
<feature type="region of interest" description="Disordered" evidence="1">
    <location>
        <begin position="1"/>
        <end position="31"/>
    </location>
</feature>
<name>S3DK17_GLAL2</name>
<evidence type="ECO:0000313" key="2">
    <source>
        <dbReference type="EMBL" id="EPE26883.1"/>
    </source>
</evidence>